<gene>
    <name evidence="4" type="ORF">SERN_2990</name>
</gene>
<proteinExistence type="inferred from homology"/>
<dbReference type="AlphaFoldDB" id="A0A4Z1DXJ2"/>
<dbReference type="Proteomes" id="UP000297318">
    <property type="component" value="Unassembled WGS sequence"/>
</dbReference>
<dbReference type="OrthoDB" id="267918at2"/>
<sequence length="351" mass="35587">MAESQHVLVGVDGSDPSGWALEWALAAAKRRGWGLRVLCSYSLPSFTAASLDGGYAALDDSAIRASAQAALDGAVAQASDRGVEVSSVLETGDAAGALIEASATAGLAVVGTRGGGGFTDRLLGTVSTALPAHARCPVVVVPLRNEDGGTRGEASRRGRRDGGGRGGRATDGEEPTYGHAWEAMAPVAAPRRIVVGVDGSPSARVALNAAVAEAALWGSELTAVAGVPLSHGAGVLAWLPAAIDRGQVLADVKAGLEVMVREAVADTGVRVKLHALDGSGAGLLSEFSTAVDLVVVGSRGRGGFTGMLLGSTSQSVLHHASCPVLVVPARTEQEGVSPIDPPWLKRRRPRP</sequence>
<comment type="similarity">
    <text evidence="1">Belongs to the universal stress protein A family.</text>
</comment>
<accession>A0A4Z1DXJ2</accession>
<evidence type="ECO:0000259" key="3">
    <source>
        <dbReference type="Pfam" id="PF00582"/>
    </source>
</evidence>
<comment type="caution">
    <text evidence="4">The sequence shown here is derived from an EMBL/GenBank/DDBJ whole genome shotgun (WGS) entry which is preliminary data.</text>
</comment>
<feature type="domain" description="UspA" evidence="3">
    <location>
        <begin position="5"/>
        <end position="142"/>
    </location>
</feature>
<dbReference type="PANTHER" id="PTHR46268:SF6">
    <property type="entry name" value="UNIVERSAL STRESS PROTEIN UP12"/>
    <property type="match status" value="1"/>
</dbReference>
<reference evidence="4 5" key="1">
    <citation type="submission" date="2018-11" db="EMBL/GenBank/DDBJ databases">
        <title>Complete genome sequencing of the Actinobacteria Serinibacter sp. K3-2.</title>
        <authorList>
            <person name="Rakitin A.L."/>
            <person name="Beletsky A.V."/>
            <person name="Mardanov A.V."/>
            <person name="Ravin N.V."/>
            <person name="Gromova A.S."/>
            <person name="Filippova S.N."/>
            <person name="Gal'Chenko V.F."/>
        </authorList>
    </citation>
    <scope>NUCLEOTIDE SEQUENCE [LARGE SCALE GENOMIC DNA]</scope>
    <source>
        <strain evidence="4 5">K3-2</strain>
    </source>
</reference>
<dbReference type="SUPFAM" id="SSF52402">
    <property type="entry name" value="Adenine nucleotide alpha hydrolases-like"/>
    <property type="match status" value="2"/>
</dbReference>
<feature type="region of interest" description="Disordered" evidence="2">
    <location>
        <begin position="144"/>
        <end position="175"/>
    </location>
</feature>
<dbReference type="InterPro" id="IPR014729">
    <property type="entry name" value="Rossmann-like_a/b/a_fold"/>
</dbReference>
<feature type="domain" description="UspA" evidence="3">
    <location>
        <begin position="191"/>
        <end position="328"/>
    </location>
</feature>
<dbReference type="Gene3D" id="3.40.50.620">
    <property type="entry name" value="HUPs"/>
    <property type="match status" value="2"/>
</dbReference>
<dbReference type="PRINTS" id="PR01438">
    <property type="entry name" value="UNVRSLSTRESS"/>
</dbReference>
<dbReference type="InterPro" id="IPR006015">
    <property type="entry name" value="Universal_stress_UspA"/>
</dbReference>
<dbReference type="EMBL" id="RHPJ01000006">
    <property type="protein sequence ID" value="TGO03790.1"/>
    <property type="molecule type" value="Genomic_DNA"/>
</dbReference>
<protein>
    <submittedName>
        <fullName evidence="4">Universal stress protein family</fullName>
    </submittedName>
</protein>
<dbReference type="RefSeq" id="WP_135851003.1">
    <property type="nucleotide sequence ID" value="NZ_RHPJ01000006.1"/>
</dbReference>
<evidence type="ECO:0000313" key="5">
    <source>
        <dbReference type="Proteomes" id="UP000297318"/>
    </source>
</evidence>
<dbReference type="CDD" id="cd23659">
    <property type="entry name" value="USP_At3g01520-like"/>
    <property type="match status" value="1"/>
</dbReference>
<dbReference type="InterPro" id="IPR006016">
    <property type="entry name" value="UspA"/>
</dbReference>
<name>A0A4Z1DXJ2_9MICO</name>
<keyword evidence="5" id="KW-1185">Reference proteome</keyword>
<organism evidence="4 5">
    <name type="scientific">Serinibacter arcticus</name>
    <dbReference type="NCBI Taxonomy" id="1655435"/>
    <lineage>
        <taxon>Bacteria</taxon>
        <taxon>Bacillati</taxon>
        <taxon>Actinomycetota</taxon>
        <taxon>Actinomycetes</taxon>
        <taxon>Micrococcales</taxon>
        <taxon>Beutenbergiaceae</taxon>
        <taxon>Serinibacter</taxon>
    </lineage>
</organism>
<feature type="compositionally biased region" description="Basic and acidic residues" evidence="2">
    <location>
        <begin position="144"/>
        <end position="171"/>
    </location>
</feature>
<dbReference type="Pfam" id="PF00582">
    <property type="entry name" value="Usp"/>
    <property type="match status" value="2"/>
</dbReference>
<evidence type="ECO:0000313" key="4">
    <source>
        <dbReference type="EMBL" id="TGO03790.1"/>
    </source>
</evidence>
<evidence type="ECO:0000256" key="2">
    <source>
        <dbReference type="SAM" id="MobiDB-lite"/>
    </source>
</evidence>
<evidence type="ECO:0000256" key="1">
    <source>
        <dbReference type="ARBA" id="ARBA00008791"/>
    </source>
</evidence>
<dbReference type="PANTHER" id="PTHR46268">
    <property type="entry name" value="STRESS RESPONSE PROTEIN NHAX"/>
    <property type="match status" value="1"/>
</dbReference>